<gene>
    <name evidence="2" type="ORF">Anapl_10743</name>
</gene>
<name>R0LD96_ANAPL</name>
<evidence type="ECO:0000313" key="2">
    <source>
        <dbReference type="EMBL" id="EOA98257.1"/>
    </source>
</evidence>
<accession>R0LD96</accession>
<dbReference type="AlphaFoldDB" id="R0LD96"/>
<evidence type="ECO:0000256" key="1">
    <source>
        <dbReference type="SAM" id="MobiDB-lite"/>
    </source>
</evidence>
<keyword evidence="3" id="KW-1185">Reference proteome</keyword>
<dbReference type="Proteomes" id="UP000296049">
    <property type="component" value="Unassembled WGS sequence"/>
</dbReference>
<protein>
    <submittedName>
        <fullName evidence="2">Uncharacterized protein</fullName>
    </submittedName>
</protein>
<proteinExistence type="predicted"/>
<evidence type="ECO:0000313" key="3">
    <source>
        <dbReference type="Proteomes" id="UP000296049"/>
    </source>
</evidence>
<reference evidence="3" key="1">
    <citation type="journal article" date="2013" name="Nat. Genet.">
        <title>The duck genome and transcriptome provide insight into an avian influenza virus reservoir species.</title>
        <authorList>
            <person name="Huang Y."/>
            <person name="Li Y."/>
            <person name="Burt D.W."/>
            <person name="Chen H."/>
            <person name="Zhang Y."/>
            <person name="Qian W."/>
            <person name="Kim H."/>
            <person name="Gan S."/>
            <person name="Zhao Y."/>
            <person name="Li J."/>
            <person name="Yi K."/>
            <person name="Feng H."/>
            <person name="Zhu P."/>
            <person name="Li B."/>
            <person name="Liu Q."/>
            <person name="Fairley S."/>
            <person name="Magor K.E."/>
            <person name="Du Z."/>
            <person name="Hu X."/>
            <person name="Goodman L."/>
            <person name="Tafer H."/>
            <person name="Vignal A."/>
            <person name="Lee T."/>
            <person name="Kim K.W."/>
            <person name="Sheng Z."/>
            <person name="An Y."/>
            <person name="Searle S."/>
            <person name="Herrero J."/>
            <person name="Groenen M.A."/>
            <person name="Crooijmans R.P."/>
            <person name="Faraut T."/>
            <person name="Cai Q."/>
            <person name="Webster R.G."/>
            <person name="Aldridge J.R."/>
            <person name="Warren W.C."/>
            <person name="Bartschat S."/>
            <person name="Kehr S."/>
            <person name="Marz M."/>
            <person name="Stadler P.F."/>
            <person name="Smith J."/>
            <person name="Kraus R.H."/>
            <person name="Zhao Y."/>
            <person name="Ren L."/>
            <person name="Fei J."/>
            <person name="Morisson M."/>
            <person name="Kaiser P."/>
            <person name="Griffin D.K."/>
            <person name="Rao M."/>
            <person name="Pitel F."/>
            <person name="Wang J."/>
            <person name="Li N."/>
        </authorList>
    </citation>
    <scope>NUCLEOTIDE SEQUENCE [LARGE SCALE GENOMIC DNA]</scope>
</reference>
<feature type="region of interest" description="Disordered" evidence="1">
    <location>
        <begin position="295"/>
        <end position="321"/>
    </location>
</feature>
<organism evidence="2 3">
    <name type="scientific">Anas platyrhynchos</name>
    <name type="common">Mallard</name>
    <name type="synonym">Anas boschas</name>
    <dbReference type="NCBI Taxonomy" id="8839"/>
    <lineage>
        <taxon>Eukaryota</taxon>
        <taxon>Metazoa</taxon>
        <taxon>Chordata</taxon>
        <taxon>Craniata</taxon>
        <taxon>Vertebrata</taxon>
        <taxon>Euteleostomi</taxon>
        <taxon>Archelosauria</taxon>
        <taxon>Archosauria</taxon>
        <taxon>Dinosauria</taxon>
        <taxon>Saurischia</taxon>
        <taxon>Theropoda</taxon>
        <taxon>Coelurosauria</taxon>
        <taxon>Aves</taxon>
        <taxon>Neognathae</taxon>
        <taxon>Galloanserae</taxon>
        <taxon>Anseriformes</taxon>
        <taxon>Anatidae</taxon>
        <taxon>Anatinae</taxon>
        <taxon>Anas</taxon>
    </lineage>
</organism>
<dbReference type="EMBL" id="KB743529">
    <property type="protein sequence ID" value="EOA98257.1"/>
    <property type="molecule type" value="Genomic_DNA"/>
</dbReference>
<sequence>MSSRNPAYPHHYDTRFLMAQPRAVVTPGCPGDSGAQAGTAPAAWSLGLGSQAASHPHRICVLNKSFDRLVYAFCSKQRQNITKLRTRRQIQHCARQKPQEASQQQTCCSTSLQSNRREGERPARARRGSCCTGAKSIAGFALQKHHEPYETCIICLQVPTPRRLQQRRSLPSSRSCHWDGQVLQPHLGDGPFWMGTRRVGRRERVRTAGGPAEHGETRCECLGVQDAAELLTQSQMSKDFILQRSTKTHVRPATAEHHVQFHPRINHCYLDFLEADRQLAHLLVLPHSFPSRLQAPRAINPPKNRVSSTRNPSRYPAPGAPLHTAPRSWCLGMAKADEEWQRQQEGTKHGALRAQTALPAATSKPPGGEQVWEEADKMASTQLQLPPTKGSWMEKLLSCSLRAAVNSLLILSAERTFETDLQVHPQCHRKVPRKSYPKCFWHRVSGASNPIARGHPGGQQAGRKATALPQTQINYVDDYFSLNLKVVVCVFKSPKPSTSNTEAKPFHSPLLSLQLLLLSVQLDFPQSCNTVLRTRVHHQQTLCRKPTSPQDEERCCGPTWLHQGYVILPTSRIHLQTAPCHLPPTHEMMELLRFNTRDAKLKRQAEQENKIPLNLSECCLAAQLKASSHCVFAPALLKDSVKSLAGTVTEPGRAIVQPASCPSSPTAAVYHGREEGRHLFGLGAAAWSSTTKAPSNSAGCIQIRGRGVGSARKLLRNSHAASSSCSASAQAAMDGANLWMWGFGDLVWQQIRGAEIPAPKFEGLKPQPKRGQGLLGACRYHSAQAPFNLNPALQ</sequence>